<accession>A0AAN6IW55</accession>
<evidence type="ECO:0000313" key="3">
    <source>
        <dbReference type="Proteomes" id="UP001161757"/>
    </source>
</evidence>
<evidence type="ECO:0000313" key="2">
    <source>
        <dbReference type="EMBL" id="KAJ8993270.1"/>
    </source>
</evidence>
<dbReference type="AlphaFoldDB" id="A0AAN6IW55"/>
<keyword evidence="1" id="KW-0812">Transmembrane</keyword>
<dbReference type="Proteomes" id="UP001161757">
    <property type="component" value="Unassembled WGS sequence"/>
</dbReference>
<feature type="transmembrane region" description="Helical" evidence="1">
    <location>
        <begin position="203"/>
        <end position="227"/>
    </location>
</feature>
<keyword evidence="1" id="KW-1133">Transmembrane helix</keyword>
<dbReference type="EMBL" id="JAJGCB010000004">
    <property type="protein sequence ID" value="KAJ8993270.1"/>
    <property type="molecule type" value="Genomic_DNA"/>
</dbReference>
<evidence type="ECO:0000256" key="1">
    <source>
        <dbReference type="SAM" id="Phobius"/>
    </source>
</evidence>
<dbReference type="InterPro" id="IPR046536">
    <property type="entry name" value="DUF6601"/>
</dbReference>
<dbReference type="PANTHER" id="PTHR34414">
    <property type="entry name" value="HET DOMAIN-CONTAINING PROTEIN-RELATED"/>
    <property type="match status" value="1"/>
</dbReference>
<comment type="caution">
    <text evidence="2">The sequence shown here is derived from an EMBL/GenBank/DDBJ whole genome shotgun (WGS) entry which is preliminary data.</text>
</comment>
<dbReference type="PANTHER" id="PTHR34414:SF1">
    <property type="entry name" value="SUBTILISIN-LIKE SERINE PROTEASE"/>
    <property type="match status" value="1"/>
</dbReference>
<organism evidence="2 3">
    <name type="scientific">Exophiala dermatitidis</name>
    <name type="common">Black yeast-like fungus</name>
    <name type="synonym">Wangiella dermatitidis</name>
    <dbReference type="NCBI Taxonomy" id="5970"/>
    <lineage>
        <taxon>Eukaryota</taxon>
        <taxon>Fungi</taxon>
        <taxon>Dikarya</taxon>
        <taxon>Ascomycota</taxon>
        <taxon>Pezizomycotina</taxon>
        <taxon>Eurotiomycetes</taxon>
        <taxon>Chaetothyriomycetidae</taxon>
        <taxon>Chaetothyriales</taxon>
        <taxon>Herpotrichiellaceae</taxon>
        <taxon>Exophiala</taxon>
    </lineage>
</organism>
<keyword evidence="1" id="KW-0472">Membrane</keyword>
<protein>
    <submittedName>
        <fullName evidence="2">Uncharacterized protein</fullName>
    </submittedName>
</protein>
<gene>
    <name evidence="2" type="ORF">HRR80_003295</name>
</gene>
<sequence length="251" mass="28085">MGRTIVVADRMHLHLLWDNDGRIFLKPVPRHLLDPGFWSSQLECHKQRECESSRPGLNVPANDQPQDSFLSLEQCRAPLRKVALGFLYTYICPISSENDFLLANEKRLLPDEIESWAAWKKLARDRIARPCQGISHISTIMLFTQLQGFEQYLGGRHSYSAFVHGNLVWMSINTIFIALALTARQVGLATDRLQANAAFQQASYGFTIFAMVGPLCGVGLVMLLALLKLLKDSPSLLKDATSVEVHPPGQV</sequence>
<reference evidence="2" key="1">
    <citation type="submission" date="2023-01" db="EMBL/GenBank/DDBJ databases">
        <title>Exophiala dermititidis isolated from Cystic Fibrosis Patient.</title>
        <authorList>
            <person name="Kurbessoian T."/>
            <person name="Crocker A."/>
            <person name="Murante D."/>
            <person name="Hogan D.A."/>
            <person name="Stajich J.E."/>
        </authorList>
    </citation>
    <scope>NUCLEOTIDE SEQUENCE</scope>
    <source>
        <strain evidence="2">Ex8</strain>
    </source>
</reference>
<name>A0AAN6IW55_EXODE</name>
<dbReference type="Pfam" id="PF20246">
    <property type="entry name" value="DUF6601"/>
    <property type="match status" value="1"/>
</dbReference>
<proteinExistence type="predicted"/>
<feature type="transmembrane region" description="Helical" evidence="1">
    <location>
        <begin position="161"/>
        <end position="183"/>
    </location>
</feature>